<reference evidence="3 4" key="1">
    <citation type="submission" date="2024-07" db="EMBL/GenBank/DDBJ databases">
        <title>The genome sequence of type strain Sediminicola arcticus GDMCC 1.2805.</title>
        <authorList>
            <person name="Liu Y."/>
        </authorList>
    </citation>
    <scope>NUCLEOTIDE SEQUENCE [LARGE SCALE GENOMIC DNA]</scope>
    <source>
        <strain evidence="3 4">GDMCC 1.2805</strain>
    </source>
</reference>
<dbReference type="PROSITE" id="PS51257">
    <property type="entry name" value="PROKAR_LIPOPROTEIN"/>
    <property type="match status" value="1"/>
</dbReference>
<dbReference type="Pfam" id="PF14534">
    <property type="entry name" value="DUF4440"/>
    <property type="match status" value="1"/>
</dbReference>
<feature type="domain" description="DUF4440" evidence="2">
    <location>
        <begin position="47"/>
        <end position="153"/>
    </location>
</feature>
<comment type="caution">
    <text evidence="3">The sequence shown here is derived from an EMBL/GenBank/DDBJ whole genome shotgun (WGS) entry which is preliminary data.</text>
</comment>
<dbReference type="SUPFAM" id="SSF54427">
    <property type="entry name" value="NTF2-like"/>
    <property type="match status" value="1"/>
</dbReference>
<evidence type="ECO:0000313" key="4">
    <source>
        <dbReference type="Proteomes" id="UP001549799"/>
    </source>
</evidence>
<evidence type="ECO:0000256" key="1">
    <source>
        <dbReference type="SAM" id="SignalP"/>
    </source>
</evidence>
<organism evidence="3 4">
    <name type="scientific">Sediminicola arcticus</name>
    <dbReference type="NCBI Taxonomy" id="1574308"/>
    <lineage>
        <taxon>Bacteria</taxon>
        <taxon>Pseudomonadati</taxon>
        <taxon>Bacteroidota</taxon>
        <taxon>Flavobacteriia</taxon>
        <taxon>Flavobacteriales</taxon>
        <taxon>Flavobacteriaceae</taxon>
        <taxon>Sediminicola</taxon>
    </lineage>
</organism>
<evidence type="ECO:0000259" key="2">
    <source>
        <dbReference type="Pfam" id="PF14534"/>
    </source>
</evidence>
<gene>
    <name evidence="3" type="ORF">ABXZ36_15460</name>
</gene>
<proteinExistence type="predicted"/>
<dbReference type="Gene3D" id="3.10.450.50">
    <property type="match status" value="1"/>
</dbReference>
<keyword evidence="4" id="KW-1185">Reference proteome</keyword>
<keyword evidence="1" id="KW-0732">Signal</keyword>
<dbReference type="RefSeq" id="WP_354616586.1">
    <property type="nucleotide sequence ID" value="NZ_JBEXAE010000011.1"/>
</dbReference>
<dbReference type="InterPro" id="IPR032710">
    <property type="entry name" value="NTF2-like_dom_sf"/>
</dbReference>
<name>A0ABV2SY19_9FLAO</name>
<dbReference type="EMBL" id="JBEXAE010000011">
    <property type="protein sequence ID" value="MET6992044.1"/>
    <property type="molecule type" value="Genomic_DNA"/>
</dbReference>
<protein>
    <submittedName>
        <fullName evidence="3">Nuclear transport factor 2 family protein</fullName>
    </submittedName>
</protein>
<dbReference type="Proteomes" id="UP001549799">
    <property type="component" value="Unassembled WGS sequence"/>
</dbReference>
<accession>A0ABV2SY19</accession>
<evidence type="ECO:0000313" key="3">
    <source>
        <dbReference type="EMBL" id="MET6992044.1"/>
    </source>
</evidence>
<sequence length="168" mass="19057">MKQVSILITAIVFTALIISCGNNNAASKETNNSTVATFDLTAMKKLIKEKSEKFTQAHITRDTAYLNNIFTKDANVYSPNSDIITGRDAIAAVNNEWVNYGIKEFTEETTSFFGNEDYLIDEGTYYLRYGEDNIIDNGKYINIWKKENSEWKMCSSIWNTSLPITTTE</sequence>
<feature type="chain" id="PRO_5045846991" evidence="1">
    <location>
        <begin position="26"/>
        <end position="168"/>
    </location>
</feature>
<dbReference type="InterPro" id="IPR027843">
    <property type="entry name" value="DUF4440"/>
</dbReference>
<feature type="signal peptide" evidence="1">
    <location>
        <begin position="1"/>
        <end position="25"/>
    </location>
</feature>